<organism evidence="1 2">
    <name type="scientific">Hyalomma asiaticum</name>
    <name type="common">Tick</name>
    <dbReference type="NCBI Taxonomy" id="266040"/>
    <lineage>
        <taxon>Eukaryota</taxon>
        <taxon>Metazoa</taxon>
        <taxon>Ecdysozoa</taxon>
        <taxon>Arthropoda</taxon>
        <taxon>Chelicerata</taxon>
        <taxon>Arachnida</taxon>
        <taxon>Acari</taxon>
        <taxon>Parasitiformes</taxon>
        <taxon>Ixodida</taxon>
        <taxon>Ixodoidea</taxon>
        <taxon>Ixodidae</taxon>
        <taxon>Hyalomminae</taxon>
        <taxon>Hyalomma</taxon>
    </lineage>
</organism>
<evidence type="ECO:0000313" key="1">
    <source>
        <dbReference type="EMBL" id="KAH6935320.1"/>
    </source>
</evidence>
<name>A0ACB7SKV8_HYAAI</name>
<comment type="caution">
    <text evidence="1">The sequence shown here is derived from an EMBL/GenBank/DDBJ whole genome shotgun (WGS) entry which is preliminary data.</text>
</comment>
<dbReference type="EMBL" id="CM023483">
    <property type="protein sequence ID" value="KAH6935320.1"/>
    <property type="molecule type" value="Genomic_DNA"/>
</dbReference>
<dbReference type="Proteomes" id="UP000821845">
    <property type="component" value="Chromosome 3"/>
</dbReference>
<evidence type="ECO:0000313" key="2">
    <source>
        <dbReference type="Proteomes" id="UP000821845"/>
    </source>
</evidence>
<reference evidence="1" key="1">
    <citation type="submission" date="2020-05" db="EMBL/GenBank/DDBJ databases">
        <title>Large-scale comparative analyses of tick genomes elucidate their genetic diversity and vector capacities.</title>
        <authorList>
            <person name="Jia N."/>
            <person name="Wang J."/>
            <person name="Shi W."/>
            <person name="Du L."/>
            <person name="Sun Y."/>
            <person name="Zhan W."/>
            <person name="Jiang J."/>
            <person name="Wang Q."/>
            <person name="Zhang B."/>
            <person name="Ji P."/>
            <person name="Sakyi L.B."/>
            <person name="Cui X."/>
            <person name="Yuan T."/>
            <person name="Jiang B."/>
            <person name="Yang W."/>
            <person name="Lam T.T.-Y."/>
            <person name="Chang Q."/>
            <person name="Ding S."/>
            <person name="Wang X."/>
            <person name="Zhu J."/>
            <person name="Ruan X."/>
            <person name="Zhao L."/>
            <person name="Wei J."/>
            <person name="Que T."/>
            <person name="Du C."/>
            <person name="Cheng J."/>
            <person name="Dai P."/>
            <person name="Han X."/>
            <person name="Huang E."/>
            <person name="Gao Y."/>
            <person name="Liu J."/>
            <person name="Shao H."/>
            <person name="Ye R."/>
            <person name="Li L."/>
            <person name="Wei W."/>
            <person name="Wang X."/>
            <person name="Wang C."/>
            <person name="Yang T."/>
            <person name="Huo Q."/>
            <person name="Li W."/>
            <person name="Guo W."/>
            <person name="Chen H."/>
            <person name="Zhou L."/>
            <person name="Ni X."/>
            <person name="Tian J."/>
            <person name="Zhou Y."/>
            <person name="Sheng Y."/>
            <person name="Liu T."/>
            <person name="Pan Y."/>
            <person name="Xia L."/>
            <person name="Li J."/>
            <person name="Zhao F."/>
            <person name="Cao W."/>
        </authorList>
    </citation>
    <scope>NUCLEOTIDE SEQUENCE</scope>
    <source>
        <strain evidence="1">Hyas-2018</strain>
    </source>
</reference>
<sequence>MTTTLTVTPGCGGELVQRCTEPPWWQQAHFGVVHRQERHQFEPERWHHLQPLEQRTLPLNLSRTTTQ</sequence>
<proteinExistence type="predicted"/>
<accession>A0ACB7SKV8</accession>
<gene>
    <name evidence="1" type="ORF">HPB50_005072</name>
</gene>
<protein>
    <submittedName>
        <fullName evidence="1">Uncharacterized protein</fullName>
    </submittedName>
</protein>
<keyword evidence="2" id="KW-1185">Reference proteome</keyword>